<gene>
    <name evidence="2" type="ORF">SEVIR_7G322200v2</name>
</gene>
<name>A0A4U6U0I3_SETVI</name>
<evidence type="ECO:0000256" key="1">
    <source>
        <dbReference type="SAM" id="Phobius"/>
    </source>
</evidence>
<dbReference type="AlphaFoldDB" id="A0A4U6U0I3"/>
<protein>
    <submittedName>
        <fullName evidence="2">Uncharacterized protein</fullName>
    </submittedName>
</protein>
<keyword evidence="1" id="KW-1133">Transmembrane helix</keyword>
<keyword evidence="1" id="KW-0812">Transmembrane</keyword>
<accession>A0A4U6U0I3</accession>
<feature type="transmembrane region" description="Helical" evidence="1">
    <location>
        <begin position="12"/>
        <end position="32"/>
    </location>
</feature>
<evidence type="ECO:0000313" key="2">
    <source>
        <dbReference type="EMBL" id="TKW07675.1"/>
    </source>
</evidence>
<proteinExistence type="predicted"/>
<reference evidence="2" key="1">
    <citation type="submission" date="2019-03" db="EMBL/GenBank/DDBJ databases">
        <title>WGS assembly of Setaria viridis.</title>
        <authorList>
            <person name="Huang P."/>
            <person name="Jenkins J."/>
            <person name="Grimwood J."/>
            <person name="Barry K."/>
            <person name="Healey A."/>
            <person name="Mamidi S."/>
            <person name="Sreedasyam A."/>
            <person name="Shu S."/>
            <person name="Feldman M."/>
            <person name="Wu J."/>
            <person name="Yu Y."/>
            <person name="Chen C."/>
            <person name="Johnson J."/>
            <person name="Rokhsar D."/>
            <person name="Baxter I."/>
            <person name="Schmutz J."/>
            <person name="Brutnell T."/>
            <person name="Kellogg E."/>
        </authorList>
    </citation>
    <scope>NUCLEOTIDE SEQUENCE [LARGE SCALE GENOMIC DNA]</scope>
</reference>
<keyword evidence="1" id="KW-0472">Membrane</keyword>
<dbReference type="EMBL" id="CM016558">
    <property type="protein sequence ID" value="TKW07675.1"/>
    <property type="molecule type" value="Genomic_DNA"/>
</dbReference>
<sequence length="161" mass="17590">MDRKKESRRGIHYKELLFVAIITLHAVSLMLFGRDSDKLKLNGCFDTASFNSDLCCLQFASGHSIPLRLRIFRLQSGFATHASIALRLAVGVAQGHIRRQASPEHGRAPRAGVSGRRPSVTPLSVLAIDVTPARGPTTKGRTHGTFHVSFHASAPSFRSFS</sequence>
<dbReference type="Proteomes" id="UP000298652">
    <property type="component" value="Chromosome 7"/>
</dbReference>
<evidence type="ECO:0000313" key="3">
    <source>
        <dbReference type="Proteomes" id="UP000298652"/>
    </source>
</evidence>
<dbReference type="Gramene" id="TKW07675">
    <property type="protein sequence ID" value="TKW07675"/>
    <property type="gene ID" value="SEVIR_7G322200v2"/>
</dbReference>
<organism evidence="2 3">
    <name type="scientific">Setaria viridis</name>
    <name type="common">Green bristlegrass</name>
    <name type="synonym">Setaria italica subsp. viridis</name>
    <dbReference type="NCBI Taxonomy" id="4556"/>
    <lineage>
        <taxon>Eukaryota</taxon>
        <taxon>Viridiplantae</taxon>
        <taxon>Streptophyta</taxon>
        <taxon>Embryophyta</taxon>
        <taxon>Tracheophyta</taxon>
        <taxon>Spermatophyta</taxon>
        <taxon>Magnoliopsida</taxon>
        <taxon>Liliopsida</taxon>
        <taxon>Poales</taxon>
        <taxon>Poaceae</taxon>
        <taxon>PACMAD clade</taxon>
        <taxon>Panicoideae</taxon>
        <taxon>Panicodae</taxon>
        <taxon>Paniceae</taxon>
        <taxon>Cenchrinae</taxon>
        <taxon>Setaria</taxon>
    </lineage>
</organism>
<keyword evidence="3" id="KW-1185">Reference proteome</keyword>